<keyword evidence="2" id="KW-1185">Reference proteome</keyword>
<dbReference type="EMBL" id="CM042021">
    <property type="protein sequence ID" value="KAI3819954.1"/>
    <property type="molecule type" value="Genomic_DNA"/>
</dbReference>
<reference evidence="1 2" key="2">
    <citation type="journal article" date="2022" name="Mol. Ecol. Resour.">
        <title>The genomes of chicory, endive, great burdock and yacon provide insights into Asteraceae paleo-polyploidization history and plant inulin production.</title>
        <authorList>
            <person name="Fan W."/>
            <person name="Wang S."/>
            <person name="Wang H."/>
            <person name="Wang A."/>
            <person name="Jiang F."/>
            <person name="Liu H."/>
            <person name="Zhao H."/>
            <person name="Xu D."/>
            <person name="Zhang Y."/>
        </authorList>
    </citation>
    <scope>NUCLEOTIDE SEQUENCE [LARGE SCALE GENOMIC DNA]</scope>
    <source>
        <strain evidence="2">cv. Yunnan</strain>
        <tissue evidence="1">Leaves</tissue>
    </source>
</reference>
<protein>
    <submittedName>
        <fullName evidence="1">Uncharacterized protein</fullName>
    </submittedName>
</protein>
<evidence type="ECO:0000313" key="2">
    <source>
        <dbReference type="Proteomes" id="UP001056120"/>
    </source>
</evidence>
<dbReference type="Proteomes" id="UP001056120">
    <property type="component" value="Linkage Group LG04"/>
</dbReference>
<evidence type="ECO:0000313" key="1">
    <source>
        <dbReference type="EMBL" id="KAI3819954.1"/>
    </source>
</evidence>
<organism evidence="1 2">
    <name type="scientific">Smallanthus sonchifolius</name>
    <dbReference type="NCBI Taxonomy" id="185202"/>
    <lineage>
        <taxon>Eukaryota</taxon>
        <taxon>Viridiplantae</taxon>
        <taxon>Streptophyta</taxon>
        <taxon>Embryophyta</taxon>
        <taxon>Tracheophyta</taxon>
        <taxon>Spermatophyta</taxon>
        <taxon>Magnoliopsida</taxon>
        <taxon>eudicotyledons</taxon>
        <taxon>Gunneridae</taxon>
        <taxon>Pentapetalae</taxon>
        <taxon>asterids</taxon>
        <taxon>campanulids</taxon>
        <taxon>Asterales</taxon>
        <taxon>Asteraceae</taxon>
        <taxon>Asteroideae</taxon>
        <taxon>Heliantheae alliance</taxon>
        <taxon>Millerieae</taxon>
        <taxon>Smallanthus</taxon>
    </lineage>
</organism>
<proteinExistence type="predicted"/>
<comment type="caution">
    <text evidence="1">The sequence shown here is derived from an EMBL/GenBank/DDBJ whole genome shotgun (WGS) entry which is preliminary data.</text>
</comment>
<reference evidence="2" key="1">
    <citation type="journal article" date="2022" name="Mol. Ecol. Resour.">
        <title>The genomes of chicory, endive, great burdock and yacon provide insights into Asteraceae palaeo-polyploidization history and plant inulin production.</title>
        <authorList>
            <person name="Fan W."/>
            <person name="Wang S."/>
            <person name="Wang H."/>
            <person name="Wang A."/>
            <person name="Jiang F."/>
            <person name="Liu H."/>
            <person name="Zhao H."/>
            <person name="Xu D."/>
            <person name="Zhang Y."/>
        </authorList>
    </citation>
    <scope>NUCLEOTIDE SEQUENCE [LARGE SCALE GENOMIC DNA]</scope>
    <source>
        <strain evidence="2">cv. Yunnan</strain>
    </source>
</reference>
<name>A0ACB9JHJ6_9ASTR</name>
<sequence length="78" mass="8772">MRASGVSFDIHTPPPLNLRSSLTVTTRGISVIYSSLHRYIVFFTSSPSTRTCRQPPRPLAVPFRLLPTLKSSSNWRIT</sequence>
<accession>A0ACB9JHJ6</accession>
<gene>
    <name evidence="1" type="ORF">L1987_13808</name>
</gene>